<evidence type="ECO:0000313" key="3">
    <source>
        <dbReference type="Proteomes" id="UP000019471"/>
    </source>
</evidence>
<feature type="compositionally biased region" description="Polar residues" evidence="1">
    <location>
        <begin position="1"/>
        <end position="14"/>
    </location>
</feature>
<dbReference type="OrthoDB" id="4676at2759"/>
<evidence type="ECO:0008006" key="4">
    <source>
        <dbReference type="Google" id="ProtNLM"/>
    </source>
</evidence>
<gene>
    <name evidence="2" type="ORF">A1O5_02542</name>
</gene>
<dbReference type="GO" id="GO:0006281">
    <property type="term" value="P:DNA repair"/>
    <property type="evidence" value="ECO:0007669"/>
    <property type="project" value="InterPro"/>
</dbReference>
<proteinExistence type="predicted"/>
<dbReference type="HOGENOM" id="CLU_050554_0_0_1"/>
<evidence type="ECO:0000256" key="1">
    <source>
        <dbReference type="SAM" id="MobiDB-lite"/>
    </source>
</evidence>
<dbReference type="GO" id="GO:0003824">
    <property type="term" value="F:catalytic activity"/>
    <property type="evidence" value="ECO:0007669"/>
    <property type="project" value="InterPro"/>
</dbReference>
<dbReference type="EMBL" id="AMGX01000003">
    <property type="protein sequence ID" value="EXJ74246.1"/>
    <property type="molecule type" value="Genomic_DNA"/>
</dbReference>
<dbReference type="AlphaFoldDB" id="W9XBE8"/>
<sequence>MVTTRAKSKSQGQEQKVGAAAEGETGNKRSRDDKEEEEEEEEEAPSTNPSEPKTTQRKKAQVVKGGDTTKGARDYDGNDGNDGGKEHKKKSTPKSKTDQKAKEEKKGQGHAGSIHGKKVENLLEHFGSLPLSDTGLEELDSATPETILALLMNAILSATRVSHSIAAKTTAVVVKAGYHKLDVLKKSTWEERTELLTEGGYTHYRERTATFMGQLAELVEEKYDGDLNRIPGLASGDRRKIRAELQKIKGIGDVGIDIFFTTAQHVWPCLAPWIDPRSLKTAEHIGFGGDVQALWDEAGRKPELMCRLACALMDVRREKKEAEWA</sequence>
<dbReference type="GeneID" id="19187273"/>
<keyword evidence="3" id="KW-1185">Reference proteome</keyword>
<dbReference type="eggNOG" id="ENOG502S5UV">
    <property type="taxonomic scope" value="Eukaryota"/>
</dbReference>
<dbReference type="RefSeq" id="XP_007741346.1">
    <property type="nucleotide sequence ID" value="XM_007743156.1"/>
</dbReference>
<feature type="region of interest" description="Disordered" evidence="1">
    <location>
        <begin position="1"/>
        <end position="115"/>
    </location>
</feature>
<comment type="caution">
    <text evidence="2">The sequence shown here is derived from an EMBL/GenBank/DDBJ whole genome shotgun (WGS) entry which is preliminary data.</text>
</comment>
<dbReference type="Proteomes" id="UP000019471">
    <property type="component" value="Unassembled WGS sequence"/>
</dbReference>
<reference evidence="2 3" key="1">
    <citation type="submission" date="2013-03" db="EMBL/GenBank/DDBJ databases">
        <title>The Genome Sequence of Cladophialophora psammophila CBS 110553.</title>
        <authorList>
            <consortium name="The Broad Institute Genomics Platform"/>
            <person name="Cuomo C."/>
            <person name="de Hoog S."/>
            <person name="Gorbushina A."/>
            <person name="Walker B."/>
            <person name="Young S.K."/>
            <person name="Zeng Q."/>
            <person name="Gargeya S."/>
            <person name="Fitzgerald M."/>
            <person name="Haas B."/>
            <person name="Abouelleil A."/>
            <person name="Allen A.W."/>
            <person name="Alvarado L."/>
            <person name="Arachchi H.M."/>
            <person name="Berlin A.M."/>
            <person name="Chapman S.B."/>
            <person name="Gainer-Dewar J."/>
            <person name="Goldberg J."/>
            <person name="Griggs A."/>
            <person name="Gujja S."/>
            <person name="Hansen M."/>
            <person name="Howarth C."/>
            <person name="Imamovic A."/>
            <person name="Ireland A."/>
            <person name="Larimer J."/>
            <person name="McCowan C."/>
            <person name="Murphy C."/>
            <person name="Pearson M."/>
            <person name="Poon T.W."/>
            <person name="Priest M."/>
            <person name="Roberts A."/>
            <person name="Saif S."/>
            <person name="Shea T."/>
            <person name="Sisk P."/>
            <person name="Sykes S."/>
            <person name="Wortman J."/>
            <person name="Nusbaum C."/>
            <person name="Birren B."/>
        </authorList>
    </citation>
    <scope>NUCLEOTIDE SEQUENCE [LARGE SCALE GENOMIC DNA]</scope>
    <source>
        <strain evidence="2 3">CBS 110553</strain>
    </source>
</reference>
<protein>
    <recommendedName>
        <fullName evidence="4">HhH-GPD domain-containing protein</fullName>
    </recommendedName>
</protein>
<feature type="compositionally biased region" description="Basic and acidic residues" evidence="1">
    <location>
        <begin position="95"/>
        <end position="107"/>
    </location>
</feature>
<name>W9XBE8_9EURO</name>
<organism evidence="2 3">
    <name type="scientific">Cladophialophora psammophila CBS 110553</name>
    <dbReference type="NCBI Taxonomy" id="1182543"/>
    <lineage>
        <taxon>Eukaryota</taxon>
        <taxon>Fungi</taxon>
        <taxon>Dikarya</taxon>
        <taxon>Ascomycota</taxon>
        <taxon>Pezizomycotina</taxon>
        <taxon>Eurotiomycetes</taxon>
        <taxon>Chaetothyriomycetidae</taxon>
        <taxon>Chaetothyriales</taxon>
        <taxon>Herpotrichiellaceae</taxon>
        <taxon>Cladophialophora</taxon>
    </lineage>
</organism>
<feature type="compositionally biased region" description="Acidic residues" evidence="1">
    <location>
        <begin position="34"/>
        <end position="44"/>
    </location>
</feature>
<accession>W9XBE8</accession>
<evidence type="ECO:0000313" key="2">
    <source>
        <dbReference type="EMBL" id="EXJ74246.1"/>
    </source>
</evidence>
<dbReference type="SUPFAM" id="SSF48150">
    <property type="entry name" value="DNA-glycosylase"/>
    <property type="match status" value="1"/>
</dbReference>
<dbReference type="InterPro" id="IPR011257">
    <property type="entry name" value="DNA_glycosylase"/>
</dbReference>